<keyword evidence="2" id="KW-0812">Transmembrane</keyword>
<evidence type="ECO:0000313" key="4">
    <source>
        <dbReference type="Proteomes" id="UP000011566"/>
    </source>
</evidence>
<feature type="compositionally biased region" description="Basic and acidic residues" evidence="1">
    <location>
        <begin position="61"/>
        <end position="79"/>
    </location>
</feature>
<dbReference type="PATRIC" id="fig|1132509.6.peg.2670"/>
<dbReference type="EMBL" id="AOMB01000033">
    <property type="protein sequence ID" value="EMA37638.1"/>
    <property type="molecule type" value="Genomic_DNA"/>
</dbReference>
<dbReference type="OrthoDB" id="205136at2157"/>
<accession>M0LWU8</accession>
<dbReference type="RefSeq" id="WP_007694076.1">
    <property type="nucleotide sequence ID" value="NZ_AJRK01000410.1"/>
</dbReference>
<feature type="transmembrane region" description="Helical" evidence="2">
    <location>
        <begin position="6"/>
        <end position="25"/>
    </location>
</feature>
<dbReference type="AlphaFoldDB" id="M0LWU8"/>
<keyword evidence="4" id="KW-1185">Reference proteome</keyword>
<feature type="region of interest" description="Disordered" evidence="1">
    <location>
        <begin position="51"/>
        <end position="79"/>
    </location>
</feature>
<proteinExistence type="predicted"/>
<keyword evidence="2" id="KW-0472">Membrane</keyword>
<dbReference type="Proteomes" id="UP000011566">
    <property type="component" value="Unassembled WGS sequence"/>
</dbReference>
<keyword evidence="2" id="KW-1133">Transmembrane helix</keyword>
<comment type="caution">
    <text evidence="3">The sequence shown here is derived from an EMBL/GenBank/DDBJ whole genome shotgun (WGS) entry which is preliminary data.</text>
</comment>
<protein>
    <submittedName>
        <fullName evidence="3">Uncharacterized protein</fullName>
    </submittedName>
</protein>
<sequence>MSTLFRLLVAAFVCIAPTALFLGLWHGLQRMQNGELVERVATNQGVTVEDLIPGANPYGSRDLDSTDRYTIPPDHDRRP</sequence>
<gene>
    <name evidence="3" type="ORF">C447_11720</name>
</gene>
<evidence type="ECO:0000256" key="1">
    <source>
        <dbReference type="SAM" id="MobiDB-lite"/>
    </source>
</evidence>
<reference evidence="3 4" key="1">
    <citation type="journal article" date="2014" name="PLoS Genet.">
        <title>Phylogenetically driven sequencing of extremely halophilic archaea reveals strategies for static and dynamic osmo-response.</title>
        <authorList>
            <person name="Becker E.A."/>
            <person name="Seitzer P.M."/>
            <person name="Tritt A."/>
            <person name="Larsen D."/>
            <person name="Krusor M."/>
            <person name="Yao A.I."/>
            <person name="Wu D."/>
            <person name="Madern D."/>
            <person name="Eisen J.A."/>
            <person name="Darling A.E."/>
            <person name="Facciotti M.T."/>
        </authorList>
    </citation>
    <scope>NUCLEOTIDE SEQUENCE [LARGE SCALE GENOMIC DNA]</scope>
    <source>
        <strain evidence="3 4">100A6</strain>
    </source>
</reference>
<evidence type="ECO:0000256" key="2">
    <source>
        <dbReference type="SAM" id="Phobius"/>
    </source>
</evidence>
<organism evidence="3 4">
    <name type="scientific">Halococcus hamelinensis 100A6</name>
    <dbReference type="NCBI Taxonomy" id="1132509"/>
    <lineage>
        <taxon>Archaea</taxon>
        <taxon>Methanobacteriati</taxon>
        <taxon>Methanobacteriota</taxon>
        <taxon>Stenosarchaea group</taxon>
        <taxon>Halobacteria</taxon>
        <taxon>Halobacteriales</taxon>
        <taxon>Halococcaceae</taxon>
        <taxon>Halococcus</taxon>
    </lineage>
</organism>
<evidence type="ECO:0000313" key="3">
    <source>
        <dbReference type="EMBL" id="EMA37638.1"/>
    </source>
</evidence>
<name>M0LWU8_9EURY</name>